<accession>A0A437Q3Z5</accession>
<evidence type="ECO:0000313" key="13">
    <source>
        <dbReference type="Proteomes" id="UP000282818"/>
    </source>
</evidence>
<dbReference type="SMART" id="SM00014">
    <property type="entry name" value="acidPPc"/>
    <property type="match status" value="1"/>
</dbReference>
<keyword evidence="7 10" id="KW-0472">Membrane</keyword>
<keyword evidence="4 10" id="KW-0812">Transmembrane</keyword>
<dbReference type="CDD" id="cd01610">
    <property type="entry name" value="PAP2_like"/>
    <property type="match status" value="1"/>
</dbReference>
<organism evidence="12 13">
    <name type="scientific">Neptunomonas marina</name>
    <dbReference type="NCBI Taxonomy" id="1815562"/>
    <lineage>
        <taxon>Bacteria</taxon>
        <taxon>Pseudomonadati</taxon>
        <taxon>Pseudomonadota</taxon>
        <taxon>Gammaproteobacteria</taxon>
        <taxon>Oceanospirillales</taxon>
        <taxon>Oceanospirillaceae</taxon>
        <taxon>Neptunomonas</taxon>
    </lineage>
</organism>
<comment type="caution">
    <text evidence="12">The sequence shown here is derived from an EMBL/GenBank/DDBJ whole genome shotgun (WGS) entry which is preliminary data.</text>
</comment>
<keyword evidence="13" id="KW-1185">Reference proteome</keyword>
<name>A0A437Q3Z5_9GAMM</name>
<feature type="transmembrane region" description="Helical" evidence="10">
    <location>
        <begin position="133"/>
        <end position="156"/>
    </location>
</feature>
<dbReference type="InterPro" id="IPR036938">
    <property type="entry name" value="PAP2/HPO_sf"/>
</dbReference>
<dbReference type="SUPFAM" id="SSF48317">
    <property type="entry name" value="Acid phosphatase/Vanadium-dependent haloperoxidase"/>
    <property type="match status" value="1"/>
</dbReference>
<dbReference type="EC" id="3.6.1.27" evidence="2"/>
<feature type="domain" description="Phosphatidic acid phosphatase type 2/haloperoxidase" evidence="11">
    <location>
        <begin position="39"/>
        <end position="147"/>
    </location>
</feature>
<evidence type="ECO:0000313" key="12">
    <source>
        <dbReference type="EMBL" id="RVU29230.1"/>
    </source>
</evidence>
<evidence type="ECO:0000256" key="3">
    <source>
        <dbReference type="ARBA" id="ARBA00022475"/>
    </source>
</evidence>
<evidence type="ECO:0000256" key="5">
    <source>
        <dbReference type="ARBA" id="ARBA00022801"/>
    </source>
</evidence>
<evidence type="ECO:0000256" key="8">
    <source>
        <dbReference type="ARBA" id="ARBA00032707"/>
    </source>
</evidence>
<dbReference type="AlphaFoldDB" id="A0A437Q3Z5"/>
<comment type="subcellular location">
    <subcellularLocation>
        <location evidence="1">Cell membrane</location>
        <topology evidence="1">Multi-pass membrane protein</topology>
    </subcellularLocation>
</comment>
<dbReference type="EMBL" id="SACQ01000013">
    <property type="protein sequence ID" value="RVU29230.1"/>
    <property type="molecule type" value="Genomic_DNA"/>
</dbReference>
<feature type="transmembrane region" description="Helical" evidence="10">
    <location>
        <begin position="82"/>
        <end position="103"/>
    </location>
</feature>
<keyword evidence="3" id="KW-1003">Cell membrane</keyword>
<feature type="transmembrane region" description="Helical" evidence="10">
    <location>
        <begin position="38"/>
        <end position="57"/>
    </location>
</feature>
<evidence type="ECO:0000256" key="1">
    <source>
        <dbReference type="ARBA" id="ARBA00004651"/>
    </source>
</evidence>
<evidence type="ECO:0000259" key="11">
    <source>
        <dbReference type="SMART" id="SM00014"/>
    </source>
</evidence>
<proteinExistence type="predicted"/>
<feature type="transmembrane region" description="Helical" evidence="10">
    <location>
        <begin position="12"/>
        <end position="32"/>
    </location>
</feature>
<dbReference type="PANTHER" id="PTHR14969:SF62">
    <property type="entry name" value="DECAPRENYLPHOSPHORYL-5-PHOSPHORIBOSE PHOSPHATASE RV3807C-RELATED"/>
    <property type="match status" value="1"/>
</dbReference>
<dbReference type="GO" id="GO:0050380">
    <property type="term" value="F:undecaprenyl-diphosphatase activity"/>
    <property type="evidence" value="ECO:0007669"/>
    <property type="project" value="UniProtKB-EC"/>
</dbReference>
<protein>
    <recommendedName>
        <fullName evidence="2">undecaprenyl-diphosphate phosphatase</fullName>
        <ecNumber evidence="2">3.6.1.27</ecNumber>
    </recommendedName>
    <alternativeName>
        <fullName evidence="8">Undecaprenyl pyrophosphate phosphatase</fullName>
    </alternativeName>
</protein>
<reference evidence="12 13" key="1">
    <citation type="submission" date="2019-01" db="EMBL/GenBank/DDBJ databases">
        <authorList>
            <person name="Chen W.-M."/>
        </authorList>
    </citation>
    <scope>NUCLEOTIDE SEQUENCE [LARGE SCALE GENOMIC DNA]</scope>
    <source>
        <strain evidence="12 13">HPM-16</strain>
    </source>
</reference>
<dbReference type="InterPro" id="IPR000326">
    <property type="entry name" value="PAP2/HPO"/>
</dbReference>
<evidence type="ECO:0000256" key="9">
    <source>
        <dbReference type="ARBA" id="ARBA00047594"/>
    </source>
</evidence>
<dbReference type="Gene3D" id="1.20.144.10">
    <property type="entry name" value="Phosphatidic acid phosphatase type 2/haloperoxidase"/>
    <property type="match status" value="1"/>
</dbReference>
<dbReference type="Proteomes" id="UP000282818">
    <property type="component" value="Unassembled WGS sequence"/>
</dbReference>
<evidence type="ECO:0000256" key="7">
    <source>
        <dbReference type="ARBA" id="ARBA00023136"/>
    </source>
</evidence>
<gene>
    <name evidence="12" type="ORF">EOE65_17480</name>
</gene>
<sequence length="157" mass="17077">MHRQIADLSRWVSSLGDGLLYALLGAGLALLEPNAGELFLFVGLLAFLIELPLYLLLKNIIRRNRPCGFVVSDAVIQPSDRFSFPSGHSAAAFVFATLIATYYPMFGELAYFMAMLIGLSRVLLGVHYPSDIAAGAVLGILCAELAIQEWATFLVLL</sequence>
<dbReference type="Pfam" id="PF01569">
    <property type="entry name" value="PAP2"/>
    <property type="match status" value="1"/>
</dbReference>
<evidence type="ECO:0000256" key="4">
    <source>
        <dbReference type="ARBA" id="ARBA00022692"/>
    </source>
</evidence>
<evidence type="ECO:0000256" key="10">
    <source>
        <dbReference type="SAM" id="Phobius"/>
    </source>
</evidence>
<keyword evidence="6 10" id="KW-1133">Transmembrane helix</keyword>
<comment type="catalytic activity">
    <reaction evidence="9">
        <text>di-trans,octa-cis-undecaprenyl diphosphate + H2O = di-trans,octa-cis-undecaprenyl phosphate + phosphate + H(+)</text>
        <dbReference type="Rhea" id="RHEA:28094"/>
        <dbReference type="ChEBI" id="CHEBI:15377"/>
        <dbReference type="ChEBI" id="CHEBI:15378"/>
        <dbReference type="ChEBI" id="CHEBI:43474"/>
        <dbReference type="ChEBI" id="CHEBI:58405"/>
        <dbReference type="ChEBI" id="CHEBI:60392"/>
        <dbReference type="EC" id="3.6.1.27"/>
    </reaction>
</comment>
<evidence type="ECO:0000256" key="6">
    <source>
        <dbReference type="ARBA" id="ARBA00022989"/>
    </source>
</evidence>
<evidence type="ECO:0000256" key="2">
    <source>
        <dbReference type="ARBA" id="ARBA00012374"/>
    </source>
</evidence>
<keyword evidence="5" id="KW-0378">Hydrolase</keyword>
<dbReference type="PANTHER" id="PTHR14969">
    <property type="entry name" value="SPHINGOSINE-1-PHOSPHATE PHOSPHOHYDROLASE"/>
    <property type="match status" value="1"/>
</dbReference>
<dbReference type="GO" id="GO:0005886">
    <property type="term" value="C:plasma membrane"/>
    <property type="evidence" value="ECO:0007669"/>
    <property type="project" value="UniProtKB-SubCell"/>
</dbReference>